<dbReference type="PROSITE" id="PS51194">
    <property type="entry name" value="HELICASE_CTER"/>
    <property type="match status" value="1"/>
</dbReference>
<keyword evidence="11" id="KW-0347">Helicase</keyword>
<dbReference type="Pfam" id="PF00271">
    <property type="entry name" value="Helicase_C"/>
    <property type="match status" value="1"/>
</dbReference>
<dbReference type="SMART" id="SM00487">
    <property type="entry name" value="DEXDc"/>
    <property type="match status" value="1"/>
</dbReference>
<dbReference type="SUPFAM" id="SSF53271">
    <property type="entry name" value="PRTase-like"/>
    <property type="match status" value="1"/>
</dbReference>
<dbReference type="EMBL" id="JBHSTP010000004">
    <property type="protein sequence ID" value="MFC6357440.1"/>
    <property type="molecule type" value="Genomic_DNA"/>
</dbReference>
<feature type="domain" description="Helicase ATP-binding" evidence="9">
    <location>
        <begin position="32"/>
        <end position="207"/>
    </location>
</feature>
<proteinExistence type="inferred from homology"/>
<dbReference type="Gene3D" id="3.40.50.2020">
    <property type="match status" value="1"/>
</dbReference>
<dbReference type="PANTHER" id="PTHR13710">
    <property type="entry name" value="DNA HELICASE RECQ FAMILY MEMBER"/>
    <property type="match status" value="1"/>
</dbReference>
<evidence type="ECO:0000256" key="7">
    <source>
        <dbReference type="ARBA" id="ARBA00034617"/>
    </source>
</evidence>
<keyword evidence="5" id="KW-0238">DNA-binding</keyword>
<evidence type="ECO:0000256" key="1">
    <source>
        <dbReference type="ARBA" id="ARBA00005446"/>
    </source>
</evidence>
<reference evidence="12" key="1">
    <citation type="journal article" date="2019" name="Int. J. Syst. Evol. Microbiol.">
        <title>The Global Catalogue of Microorganisms (GCM) 10K type strain sequencing project: providing services to taxonomists for standard genome sequencing and annotation.</title>
        <authorList>
            <consortium name="The Broad Institute Genomics Platform"/>
            <consortium name="The Broad Institute Genome Sequencing Center for Infectious Disease"/>
            <person name="Wu L."/>
            <person name="Ma J."/>
        </authorList>
    </citation>
    <scope>NUCLEOTIDE SEQUENCE [LARGE SCALE GENOMIC DNA]</scope>
    <source>
        <strain evidence="12">CCUG 43304</strain>
    </source>
</reference>
<comment type="catalytic activity">
    <reaction evidence="7">
        <text>Couples ATP hydrolysis with the unwinding of duplex DNA by translocating in the 3'-5' direction.</text>
        <dbReference type="EC" id="5.6.2.4"/>
    </reaction>
</comment>
<evidence type="ECO:0000313" key="11">
    <source>
        <dbReference type="EMBL" id="MFC6357440.1"/>
    </source>
</evidence>
<dbReference type="RefSeq" id="WP_386733258.1">
    <property type="nucleotide sequence ID" value="NZ_JBHSTP010000004.1"/>
</dbReference>
<accession>A0ABW1VIW7</accession>
<dbReference type="EC" id="5.6.2.4" evidence="8"/>
<dbReference type="InterPro" id="IPR014001">
    <property type="entry name" value="Helicase_ATP-bd"/>
</dbReference>
<dbReference type="PROSITE" id="PS00690">
    <property type="entry name" value="DEAH_ATP_HELICASE"/>
    <property type="match status" value="1"/>
</dbReference>
<evidence type="ECO:0000259" key="10">
    <source>
        <dbReference type="PROSITE" id="PS51194"/>
    </source>
</evidence>
<keyword evidence="6" id="KW-0413">Isomerase</keyword>
<dbReference type="InterPro" id="IPR001650">
    <property type="entry name" value="Helicase_C-like"/>
</dbReference>
<dbReference type="Proteomes" id="UP001596306">
    <property type="component" value="Unassembled WGS sequence"/>
</dbReference>
<evidence type="ECO:0000256" key="4">
    <source>
        <dbReference type="ARBA" id="ARBA00022840"/>
    </source>
</evidence>
<dbReference type="SMART" id="SM00490">
    <property type="entry name" value="HELICc"/>
    <property type="match status" value="1"/>
</dbReference>
<dbReference type="PROSITE" id="PS51192">
    <property type="entry name" value="HELICASE_ATP_BIND_1"/>
    <property type="match status" value="1"/>
</dbReference>
<dbReference type="SUPFAM" id="SSF52540">
    <property type="entry name" value="P-loop containing nucleoside triphosphate hydrolases"/>
    <property type="match status" value="1"/>
</dbReference>
<evidence type="ECO:0000256" key="8">
    <source>
        <dbReference type="ARBA" id="ARBA00034808"/>
    </source>
</evidence>
<keyword evidence="3" id="KW-0378">Hydrolase</keyword>
<protein>
    <recommendedName>
        <fullName evidence="8">DNA 3'-5' helicase</fullName>
        <ecNumber evidence="8">5.6.2.4</ecNumber>
    </recommendedName>
</protein>
<dbReference type="CDD" id="cd06223">
    <property type="entry name" value="PRTases_typeI"/>
    <property type="match status" value="1"/>
</dbReference>
<comment type="similarity">
    <text evidence="1">Belongs to the helicase family. RecQ subfamily.</text>
</comment>
<dbReference type="InterPro" id="IPR029057">
    <property type="entry name" value="PRTase-like"/>
</dbReference>
<evidence type="ECO:0000256" key="6">
    <source>
        <dbReference type="ARBA" id="ARBA00023235"/>
    </source>
</evidence>
<dbReference type="Pfam" id="PF00270">
    <property type="entry name" value="DEAD"/>
    <property type="match status" value="1"/>
</dbReference>
<dbReference type="InterPro" id="IPR000836">
    <property type="entry name" value="PRTase_dom"/>
</dbReference>
<evidence type="ECO:0000256" key="5">
    <source>
        <dbReference type="ARBA" id="ARBA00023125"/>
    </source>
</evidence>
<keyword evidence="12" id="KW-1185">Reference proteome</keyword>
<keyword evidence="2" id="KW-0547">Nucleotide-binding</keyword>
<dbReference type="GO" id="GO:0004386">
    <property type="term" value="F:helicase activity"/>
    <property type="evidence" value="ECO:0007669"/>
    <property type="project" value="UniProtKB-KW"/>
</dbReference>
<comment type="caution">
    <text evidence="11">The sequence shown here is derived from an EMBL/GenBank/DDBJ whole genome shotgun (WGS) entry which is preliminary data.</text>
</comment>
<dbReference type="InterPro" id="IPR011545">
    <property type="entry name" value="DEAD/DEAH_box_helicase_dom"/>
</dbReference>
<feature type="domain" description="Helicase C-terminal" evidence="10">
    <location>
        <begin position="237"/>
        <end position="385"/>
    </location>
</feature>
<evidence type="ECO:0000256" key="3">
    <source>
        <dbReference type="ARBA" id="ARBA00022801"/>
    </source>
</evidence>
<dbReference type="InterPro" id="IPR002464">
    <property type="entry name" value="DNA/RNA_helicase_DEAH_CS"/>
</dbReference>
<dbReference type="PANTHER" id="PTHR13710:SF105">
    <property type="entry name" value="ATP-DEPENDENT DNA HELICASE Q1"/>
    <property type="match status" value="1"/>
</dbReference>
<dbReference type="InterPro" id="IPR027417">
    <property type="entry name" value="P-loop_NTPase"/>
</dbReference>
<keyword evidence="4" id="KW-0067">ATP-binding</keyword>
<organism evidence="11 12">
    <name type="scientific">Luethyella okanaganae</name>
    <dbReference type="NCBI Taxonomy" id="69372"/>
    <lineage>
        <taxon>Bacteria</taxon>
        <taxon>Bacillati</taxon>
        <taxon>Actinomycetota</taxon>
        <taxon>Actinomycetes</taxon>
        <taxon>Micrococcales</taxon>
        <taxon>Microbacteriaceae</taxon>
        <taxon>Luethyella</taxon>
    </lineage>
</organism>
<sequence>MTDIRASALLALRTLVGRDDAEFHDGQFEAIETLVAERRRVLVVQRTGWGKSAVYFVATLLLRAQGAGPTILVSPLLALMRDQVAAAARAGVRAVSINSSNQHEWDETLRRLSADEVDVLLVSPERLNNPRFRDEQLPALIDRIGLLVVDEAHCISDWGHDFRPDYRRLRELIAGMPTGVPVLATTATANSRVVTDVAEQLDAGRRGFQHAVVTIRGPLARASLRLGVLRLPDNRARLAWLLSHLGELPGSGIVYALTVSAAEDTARLLREAGHAVRAYTGRTDTEEREECERLLMSNRVKALVATSALGMGFDKPDLGFVLHLGAPSSPVAYYQQVGRAGRATANADVLLLPGTEDTAIWEYFATSSMPDEEKAAAVLDELDRSDSPLSTPALEALVDVRRSRLELLLKVLDVDGAVRRVQGGWVSTGVPWAYDRERYERIAAERVAEQQSMIDYERTSGCRMEYLQRALDDETAVACGRCDGCAGVWYPAGVAAEAVSAAGASLDRVGVAIEPRAQWPTGAASLGVDARGNIPHGERIAAGRALARLTDLGWGGPLRELFAPATGGAPAPDTVANAAMLAACVRVLAEWDWEERPAAVVSVPSRRHPELIDSVARSIAEAGRLPLLGPLDWRNGGPSGASGGNSAYRLSNVWQSFAVGAELGRALEPLTGRPVLLVDDIADSRWTLTVAGRELRRHGVSVVLPFALALKS</sequence>
<name>A0ABW1VIW7_9MICO</name>
<evidence type="ECO:0000313" key="12">
    <source>
        <dbReference type="Proteomes" id="UP001596306"/>
    </source>
</evidence>
<evidence type="ECO:0000256" key="2">
    <source>
        <dbReference type="ARBA" id="ARBA00022741"/>
    </source>
</evidence>
<evidence type="ECO:0000259" key="9">
    <source>
        <dbReference type="PROSITE" id="PS51192"/>
    </source>
</evidence>
<dbReference type="Gene3D" id="3.40.50.300">
    <property type="entry name" value="P-loop containing nucleotide triphosphate hydrolases"/>
    <property type="match status" value="2"/>
</dbReference>
<gene>
    <name evidence="11" type="ORF">ACFQB0_15120</name>
</gene>